<keyword evidence="1" id="KW-0812">Transmembrane</keyword>
<name>A0ABW7XCU7_9NOCA</name>
<sequence>MAGVVGSTLLQRHTGLRSTHIDLLVAGDEHPDATVLTSATFWHREDGEYGPDRISDILTVTGSDGLISDEGRPYGSPRRRLDHRILTSIIAFGLAMIFLVLAFIVMARAVAPTSDSGLGEAEVGKPATLTATPLMAAPMRHSFLDRVELKP</sequence>
<organism evidence="2 3">
    <name type="scientific">Nocardia xishanensis</name>
    <dbReference type="NCBI Taxonomy" id="238964"/>
    <lineage>
        <taxon>Bacteria</taxon>
        <taxon>Bacillati</taxon>
        <taxon>Actinomycetota</taxon>
        <taxon>Actinomycetes</taxon>
        <taxon>Mycobacteriales</taxon>
        <taxon>Nocardiaceae</taxon>
        <taxon>Nocardia</taxon>
    </lineage>
</organism>
<evidence type="ECO:0000256" key="1">
    <source>
        <dbReference type="SAM" id="Phobius"/>
    </source>
</evidence>
<reference evidence="2 3" key="1">
    <citation type="submission" date="2024-10" db="EMBL/GenBank/DDBJ databases">
        <title>The Natural Products Discovery Center: Release of the First 8490 Sequenced Strains for Exploring Actinobacteria Biosynthetic Diversity.</title>
        <authorList>
            <person name="Kalkreuter E."/>
            <person name="Kautsar S.A."/>
            <person name="Yang D."/>
            <person name="Bader C.D."/>
            <person name="Teijaro C.N."/>
            <person name="Fluegel L."/>
            <person name="Davis C.M."/>
            <person name="Simpson J.R."/>
            <person name="Lauterbach L."/>
            <person name="Steele A.D."/>
            <person name="Gui C."/>
            <person name="Meng S."/>
            <person name="Li G."/>
            <person name="Viehrig K."/>
            <person name="Ye F."/>
            <person name="Su P."/>
            <person name="Kiefer A.F."/>
            <person name="Nichols A."/>
            <person name="Cepeda A.J."/>
            <person name="Yan W."/>
            <person name="Fan B."/>
            <person name="Jiang Y."/>
            <person name="Adhikari A."/>
            <person name="Zheng C.-J."/>
            <person name="Schuster L."/>
            <person name="Cowan T.M."/>
            <person name="Smanski M.J."/>
            <person name="Chevrette M.G."/>
            <person name="De Carvalho L.P.S."/>
            <person name="Shen B."/>
        </authorList>
    </citation>
    <scope>NUCLEOTIDE SEQUENCE [LARGE SCALE GENOMIC DNA]</scope>
    <source>
        <strain evidence="2 3">NPDC019275</strain>
    </source>
</reference>
<keyword evidence="3" id="KW-1185">Reference proteome</keyword>
<protein>
    <submittedName>
        <fullName evidence="2">Uncharacterized protein</fullName>
    </submittedName>
</protein>
<evidence type="ECO:0000313" key="2">
    <source>
        <dbReference type="EMBL" id="MFI2478830.1"/>
    </source>
</evidence>
<dbReference type="RefSeq" id="WP_397096531.1">
    <property type="nucleotide sequence ID" value="NZ_JBIRYO010000066.1"/>
</dbReference>
<accession>A0ABW7XCU7</accession>
<comment type="caution">
    <text evidence="2">The sequence shown here is derived from an EMBL/GenBank/DDBJ whole genome shotgun (WGS) entry which is preliminary data.</text>
</comment>
<dbReference type="Proteomes" id="UP001611415">
    <property type="component" value="Unassembled WGS sequence"/>
</dbReference>
<proteinExistence type="predicted"/>
<evidence type="ECO:0000313" key="3">
    <source>
        <dbReference type="Proteomes" id="UP001611415"/>
    </source>
</evidence>
<feature type="transmembrane region" description="Helical" evidence="1">
    <location>
        <begin position="85"/>
        <end position="106"/>
    </location>
</feature>
<dbReference type="EMBL" id="JBIRYO010000066">
    <property type="protein sequence ID" value="MFI2478830.1"/>
    <property type="molecule type" value="Genomic_DNA"/>
</dbReference>
<gene>
    <name evidence="2" type="ORF">ACH49W_36360</name>
</gene>
<keyword evidence="1" id="KW-0472">Membrane</keyword>
<keyword evidence="1" id="KW-1133">Transmembrane helix</keyword>